<dbReference type="AlphaFoldDB" id="A0A2Z6NK13"/>
<organism evidence="2 3">
    <name type="scientific">Trifolium subterraneum</name>
    <name type="common">Subterranean clover</name>
    <dbReference type="NCBI Taxonomy" id="3900"/>
    <lineage>
        <taxon>Eukaryota</taxon>
        <taxon>Viridiplantae</taxon>
        <taxon>Streptophyta</taxon>
        <taxon>Embryophyta</taxon>
        <taxon>Tracheophyta</taxon>
        <taxon>Spermatophyta</taxon>
        <taxon>Magnoliopsida</taxon>
        <taxon>eudicotyledons</taxon>
        <taxon>Gunneridae</taxon>
        <taxon>Pentapetalae</taxon>
        <taxon>rosids</taxon>
        <taxon>fabids</taxon>
        <taxon>Fabales</taxon>
        <taxon>Fabaceae</taxon>
        <taxon>Papilionoideae</taxon>
        <taxon>50 kb inversion clade</taxon>
        <taxon>NPAAA clade</taxon>
        <taxon>Hologalegina</taxon>
        <taxon>IRL clade</taxon>
        <taxon>Trifolieae</taxon>
        <taxon>Trifolium</taxon>
    </lineage>
</organism>
<reference evidence="3" key="1">
    <citation type="journal article" date="2017" name="Front. Plant Sci.">
        <title>Climate Clever Clovers: New Paradigm to Reduce the Environmental Footprint of Ruminants by Breeding Low Methanogenic Forages Utilizing Haplotype Variation.</title>
        <authorList>
            <person name="Kaur P."/>
            <person name="Appels R."/>
            <person name="Bayer P.E."/>
            <person name="Keeble-Gagnere G."/>
            <person name="Wang J."/>
            <person name="Hirakawa H."/>
            <person name="Shirasawa K."/>
            <person name="Vercoe P."/>
            <person name="Stefanova K."/>
            <person name="Durmic Z."/>
            <person name="Nichols P."/>
            <person name="Revell C."/>
            <person name="Isobe S.N."/>
            <person name="Edwards D."/>
            <person name="Erskine W."/>
        </authorList>
    </citation>
    <scope>NUCLEOTIDE SEQUENCE [LARGE SCALE GENOMIC DNA]</scope>
    <source>
        <strain evidence="3">cv. Daliak</strain>
    </source>
</reference>
<dbReference type="OrthoDB" id="275278at2759"/>
<proteinExistence type="predicted"/>
<feature type="compositionally biased region" description="Basic and acidic residues" evidence="1">
    <location>
        <begin position="167"/>
        <end position="176"/>
    </location>
</feature>
<sequence length="185" mass="20881">MASRLILQNKRNLLFTQHTRYILVFSSIEIGRIFESSELDGLSRFPFSSSRTTKQQLEQHERNLCTVNKDDLVVSSVSRFYLHRPFGGSNFGIRTEKIESVSLLRLGWTSQSVYCISTTSANQSRLSSSSGGNEQSDTKQKKEASPEECDEAVEDFSTVKVKAKAKQLQEEPHRSTDLLNIALKS</sequence>
<feature type="compositionally biased region" description="Basic and acidic residues" evidence="1">
    <location>
        <begin position="136"/>
        <end position="145"/>
    </location>
</feature>
<evidence type="ECO:0000313" key="3">
    <source>
        <dbReference type="Proteomes" id="UP000242715"/>
    </source>
</evidence>
<dbReference type="EMBL" id="DF974068">
    <property type="protein sequence ID" value="GAU44744.1"/>
    <property type="molecule type" value="Genomic_DNA"/>
</dbReference>
<evidence type="ECO:0000313" key="2">
    <source>
        <dbReference type="EMBL" id="GAU44744.1"/>
    </source>
</evidence>
<feature type="compositionally biased region" description="Polar residues" evidence="1">
    <location>
        <begin position="123"/>
        <end position="135"/>
    </location>
</feature>
<dbReference type="Proteomes" id="UP000242715">
    <property type="component" value="Unassembled WGS sequence"/>
</dbReference>
<gene>
    <name evidence="2" type="ORF">TSUD_181510</name>
</gene>
<accession>A0A2Z6NK13</accession>
<evidence type="ECO:0000256" key="1">
    <source>
        <dbReference type="SAM" id="MobiDB-lite"/>
    </source>
</evidence>
<name>A0A2Z6NK13_TRISU</name>
<protein>
    <submittedName>
        <fullName evidence="2">Uncharacterized protein</fullName>
    </submittedName>
</protein>
<feature type="region of interest" description="Disordered" evidence="1">
    <location>
        <begin position="123"/>
        <end position="185"/>
    </location>
</feature>
<keyword evidence="3" id="KW-1185">Reference proteome</keyword>